<dbReference type="AlphaFoldDB" id="A0A8J6NP99"/>
<dbReference type="Pfam" id="PF03781">
    <property type="entry name" value="FGE-sulfatase"/>
    <property type="match status" value="1"/>
</dbReference>
<comment type="caution">
    <text evidence="2">The sequence shown here is derived from an EMBL/GenBank/DDBJ whole genome shotgun (WGS) entry which is preliminary data.</text>
</comment>
<dbReference type="PANTHER" id="PTHR23150:SF19">
    <property type="entry name" value="FORMYLGLYCINE-GENERATING ENZYME"/>
    <property type="match status" value="1"/>
</dbReference>
<dbReference type="InterPro" id="IPR042095">
    <property type="entry name" value="SUMF_sf"/>
</dbReference>
<dbReference type="SUPFAM" id="SSF56436">
    <property type="entry name" value="C-type lectin-like"/>
    <property type="match status" value="1"/>
</dbReference>
<gene>
    <name evidence="2" type="ORF">H8E29_15710</name>
</gene>
<name>A0A8J6NP99_9CHLR</name>
<sequence length="331" mass="37367">MIDKEKPKLLPLGIGGIILLILVFGENSLPQFWSTSKYSTPAPVHMPTNIPPTNPIIGSRWNQSIDDMTMIYVPAGEFEMGTQADEAMEECQNSYQDCERDWFTREDPPHHVYVDAFWIDETEVNNAMYAQCVALGDCGSPYKTNSYTRDSYFGNKEFDDYPVIYISWVDASAYCKWGGRRLPTEAEWEKAAGWDGNKQMKNIYPWGDSFDGTNVNFCDETCTNSWKNGNYYDGFQDTAPVGSYPAGVSFYGALDMAGNAWEWVADWYAGDYYSNSPSSNPVGPKKAFSRVLRGGSWNDNATFVRTANRMWFDPESANFSIGFRCARDASP</sequence>
<protein>
    <submittedName>
        <fullName evidence="2">Formylglycine-generating enzyme family protein</fullName>
    </submittedName>
</protein>
<reference evidence="2 3" key="1">
    <citation type="submission" date="2020-08" db="EMBL/GenBank/DDBJ databases">
        <title>Bridging the membrane lipid divide: bacteria of the FCB group superphylum have the potential to synthesize archaeal ether lipids.</title>
        <authorList>
            <person name="Villanueva L."/>
            <person name="Von Meijenfeldt F.A.B."/>
            <person name="Westbye A.B."/>
            <person name="Yadav S."/>
            <person name="Hopmans E.C."/>
            <person name="Dutilh B.E."/>
            <person name="Sinninghe Damste J.S."/>
        </authorList>
    </citation>
    <scope>NUCLEOTIDE SEQUENCE [LARGE SCALE GENOMIC DNA]</scope>
    <source>
        <strain evidence="2">NIOZ-UU36</strain>
    </source>
</reference>
<dbReference type="PANTHER" id="PTHR23150">
    <property type="entry name" value="SULFATASE MODIFYING FACTOR 1, 2"/>
    <property type="match status" value="1"/>
</dbReference>
<dbReference type="Gene3D" id="3.90.1580.10">
    <property type="entry name" value="paralog of FGE (formylglycine-generating enzyme)"/>
    <property type="match status" value="1"/>
</dbReference>
<dbReference type="Proteomes" id="UP000614469">
    <property type="component" value="Unassembled WGS sequence"/>
</dbReference>
<dbReference type="GO" id="GO:0120147">
    <property type="term" value="F:formylglycine-generating oxidase activity"/>
    <property type="evidence" value="ECO:0007669"/>
    <property type="project" value="TreeGrafter"/>
</dbReference>
<dbReference type="EMBL" id="JACNJN010000187">
    <property type="protein sequence ID" value="MBC8336708.1"/>
    <property type="molecule type" value="Genomic_DNA"/>
</dbReference>
<evidence type="ECO:0000313" key="3">
    <source>
        <dbReference type="Proteomes" id="UP000614469"/>
    </source>
</evidence>
<proteinExistence type="predicted"/>
<organism evidence="2 3">
    <name type="scientific">Candidatus Desulfolinea nitratireducens</name>
    <dbReference type="NCBI Taxonomy" id="2841698"/>
    <lineage>
        <taxon>Bacteria</taxon>
        <taxon>Bacillati</taxon>
        <taxon>Chloroflexota</taxon>
        <taxon>Anaerolineae</taxon>
        <taxon>Anaerolineales</taxon>
        <taxon>Anaerolineales incertae sedis</taxon>
        <taxon>Candidatus Desulfolinea</taxon>
    </lineage>
</organism>
<dbReference type="InterPro" id="IPR051043">
    <property type="entry name" value="Sulfatase_Mod_Factor_Kinase"/>
</dbReference>
<evidence type="ECO:0000313" key="2">
    <source>
        <dbReference type="EMBL" id="MBC8336708.1"/>
    </source>
</evidence>
<evidence type="ECO:0000259" key="1">
    <source>
        <dbReference type="Pfam" id="PF03781"/>
    </source>
</evidence>
<feature type="domain" description="Sulfatase-modifying factor enzyme-like" evidence="1">
    <location>
        <begin position="69"/>
        <end position="327"/>
    </location>
</feature>
<dbReference type="InterPro" id="IPR016187">
    <property type="entry name" value="CTDL_fold"/>
</dbReference>
<accession>A0A8J6NP99</accession>
<dbReference type="InterPro" id="IPR005532">
    <property type="entry name" value="SUMF_dom"/>
</dbReference>